<dbReference type="GO" id="GO:0008270">
    <property type="term" value="F:zinc ion binding"/>
    <property type="evidence" value="ECO:0007669"/>
    <property type="project" value="InterPro"/>
</dbReference>
<comment type="caution">
    <text evidence="1">The sequence shown here is derived from an EMBL/GenBank/DDBJ whole genome shotgun (WGS) entry which is preliminary data.</text>
</comment>
<protein>
    <recommendedName>
        <fullName evidence="3">Carbonic anhydrase</fullName>
    </recommendedName>
</protein>
<accession>A0A2H0YPM9</accession>
<dbReference type="Proteomes" id="UP000236845">
    <property type="component" value="Unassembled WGS sequence"/>
</dbReference>
<dbReference type="InterPro" id="IPR046871">
    <property type="entry name" value="Pro_CA_2"/>
</dbReference>
<sequence length="155" mass="17452">MIILNPKHLIQKFMSHTCQAIVFNCMDFRFHSAVRDFLVSNGLKDNYDLVSLAGVTKGLADNDPTSSEIILKQIEISQKLHGIKGVILIHHMDCGAYGGHKAFENLQSEHDKQTHDLTQAKKIIRGKFPRLEVKKIIARIEEKDGGSLIDFEAID</sequence>
<dbReference type="SUPFAM" id="SSF53056">
    <property type="entry name" value="beta-carbonic anhydrase, cab"/>
    <property type="match status" value="1"/>
</dbReference>
<dbReference type="GO" id="GO:0004089">
    <property type="term" value="F:carbonate dehydratase activity"/>
    <property type="evidence" value="ECO:0007669"/>
    <property type="project" value="InterPro"/>
</dbReference>
<reference evidence="2" key="1">
    <citation type="submission" date="2017-09" db="EMBL/GenBank/DDBJ databases">
        <title>Depth-based differentiation of microbial function through sediment-hosted aquifers and enrichment of novel symbionts in the deep terrestrial subsurface.</title>
        <authorList>
            <person name="Probst A.J."/>
            <person name="Ladd B."/>
            <person name="Jarett J.K."/>
            <person name="Geller-Mcgrath D.E."/>
            <person name="Sieber C.M.K."/>
            <person name="Emerson J.B."/>
            <person name="Anantharaman K."/>
            <person name="Thomas B.C."/>
            <person name="Malmstrom R."/>
            <person name="Stieglmeier M."/>
            <person name="Klingl A."/>
            <person name="Woyke T."/>
            <person name="Ryan C.M."/>
            <person name="Banfield J.F."/>
        </authorList>
    </citation>
    <scope>NUCLEOTIDE SEQUENCE [LARGE SCALE GENOMIC DNA]</scope>
</reference>
<evidence type="ECO:0008006" key="3">
    <source>
        <dbReference type="Google" id="ProtNLM"/>
    </source>
</evidence>
<dbReference type="AlphaFoldDB" id="A0A2H0YPM9"/>
<dbReference type="Gene3D" id="3.40.1050.10">
    <property type="entry name" value="Carbonic anhydrase"/>
    <property type="match status" value="1"/>
</dbReference>
<evidence type="ECO:0000313" key="2">
    <source>
        <dbReference type="Proteomes" id="UP000236845"/>
    </source>
</evidence>
<name>A0A2H0YPM9_9BACT</name>
<dbReference type="EMBL" id="PEXW01000070">
    <property type="protein sequence ID" value="PIS40428.1"/>
    <property type="molecule type" value="Genomic_DNA"/>
</dbReference>
<gene>
    <name evidence="1" type="ORF">COT26_03340</name>
</gene>
<evidence type="ECO:0000313" key="1">
    <source>
        <dbReference type="EMBL" id="PIS40428.1"/>
    </source>
</evidence>
<dbReference type="Pfam" id="PF20393">
    <property type="entry name" value="Pro_CA_2"/>
    <property type="match status" value="1"/>
</dbReference>
<proteinExistence type="predicted"/>
<dbReference type="InterPro" id="IPR036874">
    <property type="entry name" value="Carbonic_anhydrase_sf"/>
</dbReference>
<organism evidence="1 2">
    <name type="scientific">Candidatus Kerfeldbacteria bacterium CG08_land_8_20_14_0_20_43_14</name>
    <dbReference type="NCBI Taxonomy" id="2014246"/>
    <lineage>
        <taxon>Bacteria</taxon>
        <taxon>Candidatus Kerfeldiibacteriota</taxon>
    </lineage>
</organism>